<reference evidence="2" key="1">
    <citation type="journal article" date="2023" name="Nat. Plants">
        <title>Single-cell RNA sequencing provides a high-resolution roadmap for understanding the multicellular compartmentation of specialized metabolism.</title>
        <authorList>
            <person name="Sun S."/>
            <person name="Shen X."/>
            <person name="Li Y."/>
            <person name="Li Y."/>
            <person name="Wang S."/>
            <person name="Li R."/>
            <person name="Zhang H."/>
            <person name="Shen G."/>
            <person name="Guo B."/>
            <person name="Wei J."/>
            <person name="Xu J."/>
            <person name="St-Pierre B."/>
            <person name="Chen S."/>
            <person name="Sun C."/>
        </authorList>
    </citation>
    <scope>NUCLEOTIDE SEQUENCE [LARGE SCALE GENOMIC DNA]</scope>
</reference>
<proteinExistence type="predicted"/>
<name>A0ACB9ZP02_CATRO</name>
<gene>
    <name evidence="1" type="ORF">M9H77_35437</name>
</gene>
<keyword evidence="2" id="KW-1185">Reference proteome</keyword>
<sequence length="584" mass="64672">MASTAAQCIANFTESTKFFKSSSSLSVSPLQTKQISRISSPQKKYTIFCTLSMNGCEGDPRAPIGTIETRTFSPVNTPALAIDRLTSAVFDLNSNPPTSDSGIIRFEVPILQKAEALDWLHAQNNLSLPRCFFSSRSEPNDSEPLYIEDNNEGSNIASEKNDLVSVAGIGSAVFFREIHPFSFDDWSAIKRFLSKKCPLIRAYGAIRFDSRSVIASEWKAFGSFYFMIPQIEFDELKGSSVIAATIAWDNALSWSYAKAIAALKATLVQMSSVVVKSRKEVPRTSVLSSTHVPNKMSWGRAVDRALQLIRSEDSELIKVVLARSSKFKTTRDIDPLTWLSCLQVEGENAYQFCVQPPESPAFIGNTPERLFHRHQLSVSSEALAATRLRGASESLDIHIGEDLLSSPKDHNEFAIVRACIKEKLEAICSDVQIKPKKSLRKLPRVQHLYARLVGKLQSEDDEFKILSSLHPTPAVCGLPTEEARLLIAQTEMFDRGMYAGPVGWFGGEESEFAVGIRSALVGKGLGALVYAGTGIVHGSNSYLEWDELELKTSQFTKFMKHEEPLLAKSGVLRQRLVQMSKQKI</sequence>
<accession>A0ACB9ZP02</accession>
<comment type="caution">
    <text evidence="1">The sequence shown here is derived from an EMBL/GenBank/DDBJ whole genome shotgun (WGS) entry which is preliminary data.</text>
</comment>
<dbReference type="EMBL" id="CM044708">
    <property type="protein sequence ID" value="KAI5649432.1"/>
    <property type="molecule type" value="Genomic_DNA"/>
</dbReference>
<evidence type="ECO:0000313" key="2">
    <source>
        <dbReference type="Proteomes" id="UP001060085"/>
    </source>
</evidence>
<dbReference type="Proteomes" id="UP001060085">
    <property type="component" value="Linkage Group LG08"/>
</dbReference>
<protein>
    <submittedName>
        <fullName evidence="1">Uncharacterized protein</fullName>
    </submittedName>
</protein>
<organism evidence="1 2">
    <name type="scientific">Catharanthus roseus</name>
    <name type="common">Madagascar periwinkle</name>
    <name type="synonym">Vinca rosea</name>
    <dbReference type="NCBI Taxonomy" id="4058"/>
    <lineage>
        <taxon>Eukaryota</taxon>
        <taxon>Viridiplantae</taxon>
        <taxon>Streptophyta</taxon>
        <taxon>Embryophyta</taxon>
        <taxon>Tracheophyta</taxon>
        <taxon>Spermatophyta</taxon>
        <taxon>Magnoliopsida</taxon>
        <taxon>eudicotyledons</taxon>
        <taxon>Gunneridae</taxon>
        <taxon>Pentapetalae</taxon>
        <taxon>asterids</taxon>
        <taxon>lamiids</taxon>
        <taxon>Gentianales</taxon>
        <taxon>Apocynaceae</taxon>
        <taxon>Rauvolfioideae</taxon>
        <taxon>Vinceae</taxon>
        <taxon>Catharanthinae</taxon>
        <taxon>Catharanthus</taxon>
    </lineage>
</organism>
<evidence type="ECO:0000313" key="1">
    <source>
        <dbReference type="EMBL" id="KAI5649432.1"/>
    </source>
</evidence>